<feature type="transmembrane region" description="Helical" evidence="1">
    <location>
        <begin position="20"/>
        <end position="40"/>
    </location>
</feature>
<evidence type="ECO:0000256" key="1">
    <source>
        <dbReference type="SAM" id="Phobius"/>
    </source>
</evidence>
<accession>C9ZYA8</accession>
<keyword evidence="1" id="KW-0472">Membrane</keyword>
<keyword evidence="1" id="KW-0812">Transmembrane</keyword>
<feature type="transmembrane region" description="Helical" evidence="1">
    <location>
        <begin position="52"/>
        <end position="78"/>
    </location>
</feature>
<dbReference type="GeneID" id="23860501"/>
<dbReference type="EMBL" id="FN554972">
    <property type="protein sequence ID" value="CBH14407.1"/>
    <property type="molecule type" value="Genomic_DNA"/>
</dbReference>
<gene>
    <name evidence="2" type="ORF">TbgDal_IX4830</name>
</gene>
<dbReference type="RefSeq" id="XP_011776673.1">
    <property type="nucleotide sequence ID" value="XM_011778371.1"/>
</dbReference>
<evidence type="ECO:0000313" key="3">
    <source>
        <dbReference type="Proteomes" id="UP000002316"/>
    </source>
</evidence>
<proteinExistence type="predicted"/>
<dbReference type="Proteomes" id="UP000002316">
    <property type="component" value="Chromosome 9"/>
</dbReference>
<name>C9ZYA8_TRYB9</name>
<reference evidence="3" key="1">
    <citation type="journal article" date="2010" name="PLoS Negl. Trop. Dis.">
        <title>The genome sequence of Trypanosoma brucei gambiense, causative agent of chronic human african trypanosomiasis.</title>
        <authorList>
            <person name="Jackson A.P."/>
            <person name="Sanders M."/>
            <person name="Berry A."/>
            <person name="McQuillan J."/>
            <person name="Aslett M.A."/>
            <person name="Quail M.A."/>
            <person name="Chukualim B."/>
            <person name="Capewell P."/>
            <person name="MacLeod A."/>
            <person name="Melville S.E."/>
            <person name="Gibson W."/>
            <person name="Barry J.D."/>
            <person name="Berriman M."/>
            <person name="Hertz-Fowler C."/>
        </authorList>
    </citation>
    <scope>NUCLEOTIDE SEQUENCE [LARGE SCALE GENOMIC DNA]</scope>
    <source>
        <strain evidence="3">MHOM/CI/86/DAL972</strain>
    </source>
</reference>
<evidence type="ECO:0000313" key="2">
    <source>
        <dbReference type="EMBL" id="CBH14407.1"/>
    </source>
</evidence>
<dbReference type="AlphaFoldDB" id="C9ZYA8"/>
<keyword evidence="1" id="KW-1133">Transmembrane helix</keyword>
<organism evidence="2 3">
    <name type="scientific">Trypanosoma brucei gambiense (strain MHOM/CI/86/DAL972)</name>
    <dbReference type="NCBI Taxonomy" id="679716"/>
    <lineage>
        <taxon>Eukaryota</taxon>
        <taxon>Discoba</taxon>
        <taxon>Euglenozoa</taxon>
        <taxon>Kinetoplastea</taxon>
        <taxon>Metakinetoplastina</taxon>
        <taxon>Trypanosomatida</taxon>
        <taxon>Trypanosomatidae</taxon>
        <taxon>Trypanosoma</taxon>
    </lineage>
</organism>
<protein>
    <submittedName>
        <fullName evidence="2">Uncharacterized protein</fullName>
    </submittedName>
</protein>
<sequence>MNSYPVILEFTHASPPFPHPFLPFTYSPYTIVLLIPLLRLSYSLCYEPRTALISYILLIHPICLFIYLSIFLFFLLSFPSYFPQTHSAHYNMLPCTDSFALVPEMFSHSLLVFVFAFFLFFYMKFLHCSPFPSPHTQTHTLSFTSFSSLFFFSL</sequence>
<feature type="transmembrane region" description="Helical" evidence="1">
    <location>
        <begin position="98"/>
        <end position="122"/>
    </location>
</feature>
<dbReference type="KEGG" id="tbg:TbgDal_IX4830"/>